<name>A0A8H4WAY6_9HELO</name>
<dbReference type="OrthoDB" id="416253at2759"/>
<evidence type="ECO:0000256" key="1">
    <source>
        <dbReference type="ARBA" id="ARBA00007905"/>
    </source>
</evidence>
<proteinExistence type="inferred from homology"/>
<protein>
    <recommendedName>
        <fullName evidence="4">NADP-dependent oxidoreductase domain-containing protein</fullName>
    </recommendedName>
</protein>
<dbReference type="Proteomes" id="UP000566819">
    <property type="component" value="Unassembled WGS sequence"/>
</dbReference>
<dbReference type="InterPro" id="IPR036812">
    <property type="entry name" value="NAD(P)_OxRdtase_dom_sf"/>
</dbReference>
<evidence type="ECO:0000259" key="4">
    <source>
        <dbReference type="Pfam" id="PF00248"/>
    </source>
</evidence>
<keyword evidence="2" id="KW-0521">NADP</keyword>
<feature type="domain" description="NADP-dependent oxidoreductase" evidence="4">
    <location>
        <begin position="61"/>
        <end position="325"/>
    </location>
</feature>
<keyword evidence="3" id="KW-0560">Oxidoreductase</keyword>
<dbReference type="PROSITE" id="PS00798">
    <property type="entry name" value="ALDOKETO_REDUCTASE_1"/>
    <property type="match status" value="1"/>
</dbReference>
<dbReference type="GO" id="GO:0016616">
    <property type="term" value="F:oxidoreductase activity, acting on the CH-OH group of donors, NAD or NADP as acceptor"/>
    <property type="evidence" value="ECO:0007669"/>
    <property type="project" value="UniProtKB-ARBA"/>
</dbReference>
<dbReference type="InterPro" id="IPR018170">
    <property type="entry name" value="Aldo/ket_reductase_CS"/>
</dbReference>
<gene>
    <name evidence="5" type="ORF">G7Y89_g703</name>
</gene>
<dbReference type="CDD" id="cd19071">
    <property type="entry name" value="AKR_AKR1-5-like"/>
    <property type="match status" value="1"/>
</dbReference>
<comment type="similarity">
    <text evidence="1">Belongs to the aldo/keto reductase family.</text>
</comment>
<evidence type="ECO:0000256" key="3">
    <source>
        <dbReference type="ARBA" id="ARBA00023002"/>
    </source>
</evidence>
<accession>A0A8H4WAY6</accession>
<comment type="caution">
    <text evidence="5">The sequence shown here is derived from an EMBL/GenBank/DDBJ whole genome shotgun (WGS) entry which is preliminary data.</text>
</comment>
<dbReference type="Pfam" id="PF00248">
    <property type="entry name" value="Aldo_ket_red"/>
    <property type="match status" value="1"/>
</dbReference>
<reference evidence="5 6" key="1">
    <citation type="submission" date="2020-03" db="EMBL/GenBank/DDBJ databases">
        <title>Draft Genome Sequence of Cudoniella acicularis.</title>
        <authorList>
            <person name="Buettner E."/>
            <person name="Kellner H."/>
        </authorList>
    </citation>
    <scope>NUCLEOTIDE SEQUENCE [LARGE SCALE GENOMIC DNA]</scope>
    <source>
        <strain evidence="5 6">DSM 108380</strain>
    </source>
</reference>
<organism evidence="5 6">
    <name type="scientific">Cudoniella acicularis</name>
    <dbReference type="NCBI Taxonomy" id="354080"/>
    <lineage>
        <taxon>Eukaryota</taxon>
        <taxon>Fungi</taxon>
        <taxon>Dikarya</taxon>
        <taxon>Ascomycota</taxon>
        <taxon>Pezizomycotina</taxon>
        <taxon>Leotiomycetes</taxon>
        <taxon>Helotiales</taxon>
        <taxon>Tricladiaceae</taxon>
        <taxon>Cudoniella</taxon>
    </lineage>
</organism>
<dbReference type="AlphaFoldDB" id="A0A8H4WAY6"/>
<dbReference type="EMBL" id="JAAMPI010000024">
    <property type="protein sequence ID" value="KAF4637379.1"/>
    <property type="molecule type" value="Genomic_DNA"/>
</dbReference>
<sequence>MGESYVDMILWLCKLGEASLRVNPTINIQIPVTVLIPQINYPSGPIQLKMPPNIIRLMPPLGVGTFRLKDEAVQQALKNALDIGYRHIDAAAIYHNEKEIGDVLQKIHASPSQTITRSDIWITSKLSPYDMKTPRTSLLKTLASLQTEYLDLYLIHWPGMARKSSSSPENKKLRIQAWNILNEAKKEGLVRHIGVSNFTSQHIQELEDETEYGIQGLFVQMEIHPWYWRDAEEIQKRFEPKGASVVGYALLAEGKLLGEHMRDVLDEIAERLESTRVQVVMSWALKKGFGVLVRSTSMSHLRQNLDAASLVALLTAEDCAAIDNMSSPDGEEKRCWDPRLVK</sequence>
<evidence type="ECO:0000256" key="2">
    <source>
        <dbReference type="ARBA" id="ARBA00022857"/>
    </source>
</evidence>
<evidence type="ECO:0000313" key="6">
    <source>
        <dbReference type="Proteomes" id="UP000566819"/>
    </source>
</evidence>
<dbReference type="PANTHER" id="PTHR43827">
    <property type="entry name" value="2,5-DIKETO-D-GLUCONIC ACID REDUCTASE"/>
    <property type="match status" value="1"/>
</dbReference>
<dbReference type="Gene3D" id="3.20.20.100">
    <property type="entry name" value="NADP-dependent oxidoreductase domain"/>
    <property type="match status" value="1"/>
</dbReference>
<dbReference type="PANTHER" id="PTHR43827:SF3">
    <property type="entry name" value="NADP-DEPENDENT OXIDOREDUCTASE DOMAIN-CONTAINING PROTEIN"/>
    <property type="match status" value="1"/>
</dbReference>
<evidence type="ECO:0000313" key="5">
    <source>
        <dbReference type="EMBL" id="KAF4637379.1"/>
    </source>
</evidence>
<dbReference type="SUPFAM" id="SSF51430">
    <property type="entry name" value="NAD(P)-linked oxidoreductase"/>
    <property type="match status" value="1"/>
</dbReference>
<dbReference type="InterPro" id="IPR023210">
    <property type="entry name" value="NADP_OxRdtase_dom"/>
</dbReference>
<dbReference type="PRINTS" id="PR00069">
    <property type="entry name" value="ALDKETRDTASE"/>
</dbReference>
<keyword evidence="6" id="KW-1185">Reference proteome</keyword>
<dbReference type="PROSITE" id="PS00062">
    <property type="entry name" value="ALDOKETO_REDUCTASE_2"/>
    <property type="match status" value="1"/>
</dbReference>
<dbReference type="InterPro" id="IPR020471">
    <property type="entry name" value="AKR"/>
</dbReference>